<evidence type="ECO:0000256" key="2">
    <source>
        <dbReference type="ARBA" id="ARBA00004613"/>
    </source>
</evidence>
<comment type="similarity">
    <text evidence="3 15">Belongs to the peptidase M14 family.</text>
</comment>
<dbReference type="SUPFAM" id="SSF54897">
    <property type="entry name" value="Protease propeptides/inhibitors"/>
    <property type="match status" value="1"/>
</dbReference>
<dbReference type="InterPro" id="IPR003146">
    <property type="entry name" value="M14A_act_pep"/>
</dbReference>
<keyword evidence="11" id="KW-0482">Metalloprotease</keyword>
<reference evidence="18" key="1">
    <citation type="submission" date="2015-01" db="EMBL/GenBank/DDBJ databases">
        <title>Transcriptome Assembly of Fopius arisanus.</title>
        <authorList>
            <person name="Geib S."/>
        </authorList>
    </citation>
    <scope>NUCLEOTIDE SEQUENCE</scope>
</reference>
<evidence type="ECO:0000256" key="12">
    <source>
        <dbReference type="ARBA" id="ARBA00023157"/>
    </source>
</evidence>
<comment type="cofactor">
    <cofactor evidence="1">
        <name>Zn(2+)</name>
        <dbReference type="ChEBI" id="CHEBI:29105"/>
    </cofactor>
</comment>
<keyword evidence="7" id="KW-0479">Metal-binding</keyword>
<evidence type="ECO:0000256" key="13">
    <source>
        <dbReference type="ARBA" id="ARBA00057299"/>
    </source>
</evidence>
<comment type="function">
    <text evidence="13">Involved in the digestion of the blood meal.</text>
</comment>
<name>A0A0C9RFV3_9HYME</name>
<proteinExistence type="inferred from homology"/>
<feature type="signal peptide" evidence="16">
    <location>
        <begin position="1"/>
        <end position="16"/>
    </location>
</feature>
<evidence type="ECO:0000256" key="10">
    <source>
        <dbReference type="ARBA" id="ARBA00022833"/>
    </source>
</evidence>
<dbReference type="PRINTS" id="PR00765">
    <property type="entry name" value="CRBOXYPTASEA"/>
</dbReference>
<evidence type="ECO:0000256" key="8">
    <source>
        <dbReference type="ARBA" id="ARBA00022729"/>
    </source>
</evidence>
<organism evidence="18">
    <name type="scientific">Fopius arisanus</name>
    <dbReference type="NCBI Taxonomy" id="64838"/>
    <lineage>
        <taxon>Eukaryota</taxon>
        <taxon>Metazoa</taxon>
        <taxon>Ecdysozoa</taxon>
        <taxon>Arthropoda</taxon>
        <taxon>Hexapoda</taxon>
        <taxon>Insecta</taxon>
        <taxon>Pterygota</taxon>
        <taxon>Neoptera</taxon>
        <taxon>Endopterygota</taxon>
        <taxon>Hymenoptera</taxon>
        <taxon>Apocrita</taxon>
        <taxon>Ichneumonoidea</taxon>
        <taxon>Braconidae</taxon>
        <taxon>Opiinae</taxon>
        <taxon>Fopius</taxon>
    </lineage>
</organism>
<dbReference type="SMART" id="SM00631">
    <property type="entry name" value="Zn_pept"/>
    <property type="match status" value="1"/>
</dbReference>
<evidence type="ECO:0000256" key="11">
    <source>
        <dbReference type="ARBA" id="ARBA00023049"/>
    </source>
</evidence>
<dbReference type="AlphaFoldDB" id="A0A0C9RFV3"/>
<keyword evidence="19" id="KW-1185">Reference proteome</keyword>
<evidence type="ECO:0000256" key="3">
    <source>
        <dbReference type="ARBA" id="ARBA00005988"/>
    </source>
</evidence>
<feature type="chain" id="PRO_5044541702" description="Zinc carboxypeptidase A 1" evidence="16">
    <location>
        <begin position="17"/>
        <end position="416"/>
    </location>
</feature>
<dbReference type="GO" id="GO:0008270">
    <property type="term" value="F:zinc ion binding"/>
    <property type="evidence" value="ECO:0007669"/>
    <property type="project" value="InterPro"/>
</dbReference>
<dbReference type="EMBL" id="GBYB01012027">
    <property type="protein sequence ID" value="JAG81794.1"/>
    <property type="molecule type" value="Transcribed_RNA"/>
</dbReference>
<evidence type="ECO:0000313" key="20">
    <source>
        <dbReference type="RefSeq" id="XP_011314183.1"/>
    </source>
</evidence>
<keyword evidence="4" id="KW-0964">Secreted</keyword>
<dbReference type="OrthoDB" id="3626597at2759"/>
<keyword evidence="8 16" id="KW-0732">Signal</keyword>
<evidence type="ECO:0000256" key="1">
    <source>
        <dbReference type="ARBA" id="ARBA00001947"/>
    </source>
</evidence>
<evidence type="ECO:0000256" key="16">
    <source>
        <dbReference type="SAM" id="SignalP"/>
    </source>
</evidence>
<dbReference type="GeneID" id="105273443"/>
<dbReference type="PROSITE" id="PS52035">
    <property type="entry name" value="PEPTIDASE_M14"/>
    <property type="match status" value="1"/>
</dbReference>
<dbReference type="KEGG" id="fas:105273443"/>
<dbReference type="CDD" id="cd03860">
    <property type="entry name" value="M14_CP_A-B_like"/>
    <property type="match status" value="1"/>
</dbReference>
<dbReference type="Gene3D" id="3.40.630.10">
    <property type="entry name" value="Zn peptidases"/>
    <property type="match status" value="1"/>
</dbReference>
<gene>
    <name evidence="18" type="primary">AGAP009593_0</name>
    <name evidence="20" type="synonym">LOC105273443</name>
    <name evidence="18" type="ORF">g.9957</name>
</gene>
<dbReference type="Gene3D" id="3.30.70.340">
    <property type="entry name" value="Metallocarboxypeptidase-like"/>
    <property type="match status" value="1"/>
</dbReference>
<keyword evidence="10" id="KW-0862">Zinc</keyword>
<dbReference type="RefSeq" id="XP_011314183.1">
    <property type="nucleotide sequence ID" value="XM_011315881.1"/>
</dbReference>
<dbReference type="FunFam" id="3.40.630.10:FF:000040">
    <property type="entry name" value="zinc carboxypeptidase"/>
    <property type="match status" value="1"/>
</dbReference>
<accession>A0A9R1UBC0</accession>
<evidence type="ECO:0000256" key="4">
    <source>
        <dbReference type="ARBA" id="ARBA00022525"/>
    </source>
</evidence>
<evidence type="ECO:0000256" key="6">
    <source>
        <dbReference type="ARBA" id="ARBA00022670"/>
    </source>
</evidence>
<evidence type="ECO:0000259" key="17">
    <source>
        <dbReference type="PROSITE" id="PS52035"/>
    </source>
</evidence>
<dbReference type="PROSITE" id="PS00132">
    <property type="entry name" value="CARBOXYPEPT_ZN_1"/>
    <property type="match status" value="1"/>
</dbReference>
<dbReference type="PANTHER" id="PTHR11705">
    <property type="entry name" value="PROTEASE FAMILY M14 CARBOXYPEPTIDASE A,B"/>
    <property type="match status" value="1"/>
</dbReference>
<keyword evidence="5 20" id="KW-0121">Carboxypeptidase</keyword>
<protein>
    <recommendedName>
        <fullName evidence="14">Zinc carboxypeptidase A 1</fullName>
    </recommendedName>
</protein>
<comment type="subcellular location">
    <subcellularLocation>
        <location evidence="2">Secreted</location>
    </subcellularLocation>
</comment>
<sequence>MWKFVVFLGILGLATAQKVSFENHKVFRILPTNAEQIALLHQIADTSDGQYSFWNGPGSVNVTADLMVAPHKIPEFERLMSFTETKYVPYIDDVQQLIDLENPNLERLTTEFDWTSYHTLEDINAWLDSLAKIYPDKVEVVVAGTTYEGREIKGVKVSFKPGNPGVFIEGNIHAREWITAATVTYILNQLLTSQDPIIRELADRHDWYIFPVFNPDGYVFTHTTNRLWRKTRKPYSAFCRGSDPNRNWGYKWNNGGASNVPCAETYAGSAAFSDIETKSMSQYISSIADKFYAYISFHSYSQLLLFPYGHTKQHLDNYDDLYAIGVKTINALAKRYGTKYVTGNVAETIYIASGSSVDWVKGVHQTPITYTYELRDKGKFGFLLPAKQIIPTGQETLDSLVAMFKSAQARGYPKSL</sequence>
<dbReference type="SUPFAM" id="SSF53187">
    <property type="entry name" value="Zn-dependent exopeptidases"/>
    <property type="match status" value="1"/>
</dbReference>
<evidence type="ECO:0000313" key="18">
    <source>
        <dbReference type="EMBL" id="JAG81794.1"/>
    </source>
</evidence>
<dbReference type="PROSITE" id="PS00133">
    <property type="entry name" value="CARBOXYPEPT_ZN_2"/>
    <property type="match status" value="1"/>
</dbReference>
<dbReference type="Proteomes" id="UP000694866">
    <property type="component" value="Unplaced"/>
</dbReference>
<accession>A0A0C9RFV3</accession>
<dbReference type="InterPro" id="IPR000834">
    <property type="entry name" value="Peptidase_M14"/>
</dbReference>
<reference evidence="20" key="2">
    <citation type="submission" date="2025-04" db="UniProtKB">
        <authorList>
            <consortium name="RefSeq"/>
        </authorList>
    </citation>
    <scope>IDENTIFICATION</scope>
    <source>
        <strain evidence="20">USDA-PBARC FA_bdor</strain>
        <tissue evidence="20">Whole organism</tissue>
    </source>
</reference>
<dbReference type="MEROPS" id="M14.A08"/>
<feature type="active site" description="Proton donor/acceptor" evidence="15">
    <location>
        <position position="373"/>
    </location>
</feature>
<evidence type="ECO:0000256" key="9">
    <source>
        <dbReference type="ARBA" id="ARBA00022801"/>
    </source>
</evidence>
<dbReference type="InterPro" id="IPR036990">
    <property type="entry name" value="M14A-like_propep"/>
</dbReference>
<evidence type="ECO:0000256" key="5">
    <source>
        <dbReference type="ARBA" id="ARBA00022645"/>
    </source>
</evidence>
<dbReference type="GO" id="GO:0004181">
    <property type="term" value="F:metallocarboxypeptidase activity"/>
    <property type="evidence" value="ECO:0007669"/>
    <property type="project" value="InterPro"/>
</dbReference>
<evidence type="ECO:0000256" key="14">
    <source>
        <dbReference type="ARBA" id="ARBA00069039"/>
    </source>
</evidence>
<dbReference type="InterPro" id="IPR057247">
    <property type="entry name" value="CARBOXYPEPT_ZN_2"/>
</dbReference>
<evidence type="ECO:0000256" key="15">
    <source>
        <dbReference type="PROSITE-ProRule" id="PRU01379"/>
    </source>
</evidence>
<keyword evidence="9" id="KW-0378">Hydrolase</keyword>
<dbReference type="PANTHER" id="PTHR11705:SF153">
    <property type="entry name" value="ZINC CARBOXYPEPTIDASE A 1-LIKE PROTEIN"/>
    <property type="match status" value="1"/>
</dbReference>
<evidence type="ECO:0000313" key="19">
    <source>
        <dbReference type="Proteomes" id="UP000694866"/>
    </source>
</evidence>
<dbReference type="Pfam" id="PF02244">
    <property type="entry name" value="Propep_M14"/>
    <property type="match status" value="1"/>
</dbReference>
<feature type="domain" description="Peptidase M14" evidence="17">
    <location>
        <begin position="116"/>
        <end position="407"/>
    </location>
</feature>
<keyword evidence="12" id="KW-1015">Disulfide bond</keyword>
<dbReference type="FunFam" id="3.30.70.340:FF:000002">
    <property type="entry name" value="Carboxypeptidase A"/>
    <property type="match status" value="1"/>
</dbReference>
<dbReference type="GO" id="GO:0006508">
    <property type="term" value="P:proteolysis"/>
    <property type="evidence" value="ECO:0007669"/>
    <property type="project" value="UniProtKB-KW"/>
</dbReference>
<dbReference type="Pfam" id="PF00246">
    <property type="entry name" value="Peptidase_M14"/>
    <property type="match status" value="1"/>
</dbReference>
<dbReference type="GO" id="GO:0005615">
    <property type="term" value="C:extracellular space"/>
    <property type="evidence" value="ECO:0007669"/>
    <property type="project" value="TreeGrafter"/>
</dbReference>
<keyword evidence="6" id="KW-0645">Protease</keyword>
<dbReference type="InterPro" id="IPR057246">
    <property type="entry name" value="CARBOXYPEPT_ZN_1"/>
</dbReference>
<evidence type="ECO:0000256" key="7">
    <source>
        <dbReference type="ARBA" id="ARBA00022723"/>
    </source>
</evidence>